<evidence type="ECO:0000313" key="3">
    <source>
        <dbReference type="Proteomes" id="UP000747399"/>
    </source>
</evidence>
<feature type="region of interest" description="Disordered" evidence="1">
    <location>
        <begin position="411"/>
        <end position="440"/>
    </location>
</feature>
<accession>A0A8J4BIP6</accession>
<dbReference type="EMBL" id="BNCO01000051">
    <property type="protein sequence ID" value="GIL62409.1"/>
    <property type="molecule type" value="Genomic_DNA"/>
</dbReference>
<proteinExistence type="predicted"/>
<dbReference type="AlphaFoldDB" id="A0A8J4BIP6"/>
<feature type="compositionally biased region" description="Gly residues" evidence="1">
    <location>
        <begin position="420"/>
        <end position="440"/>
    </location>
</feature>
<dbReference type="Proteomes" id="UP000747399">
    <property type="component" value="Unassembled WGS sequence"/>
</dbReference>
<feature type="compositionally biased region" description="Low complexity" evidence="1">
    <location>
        <begin position="305"/>
        <end position="318"/>
    </location>
</feature>
<dbReference type="InterPro" id="IPR039884">
    <property type="entry name" value="R3HC1/R3HCL"/>
</dbReference>
<feature type="region of interest" description="Disordered" evidence="1">
    <location>
        <begin position="188"/>
        <end position="341"/>
    </location>
</feature>
<comment type="caution">
    <text evidence="2">The sequence shown here is derived from an EMBL/GenBank/DDBJ whole genome shotgun (WGS) entry which is preliminary data.</text>
</comment>
<organism evidence="2 3">
    <name type="scientific">Volvox africanus</name>
    <dbReference type="NCBI Taxonomy" id="51714"/>
    <lineage>
        <taxon>Eukaryota</taxon>
        <taxon>Viridiplantae</taxon>
        <taxon>Chlorophyta</taxon>
        <taxon>core chlorophytes</taxon>
        <taxon>Chlorophyceae</taxon>
        <taxon>CS clade</taxon>
        <taxon>Chlamydomonadales</taxon>
        <taxon>Volvocaceae</taxon>
        <taxon>Volvox</taxon>
    </lineage>
</organism>
<feature type="compositionally biased region" description="Low complexity" evidence="1">
    <location>
        <begin position="232"/>
        <end position="256"/>
    </location>
</feature>
<sequence>MNCRGSAQASEHELRRVMTSLAETDPAYAATLSDLAVMKLNQGEVMEAQRMFEQLVVLRSQQLEQASSSVAPNDEGQTSNDRTDRSRAAASPLPPPPQPGPRTRSKTRSTIPVSVATNPSPSSLPKPKLSASSPSLPGNSSTNTSSSGSSNPRAQQDPSSARPRVCSGSSASAMAVGAAMFARALGNRPVSARPKTRSSGSEPGIEAPALPVSDATPASTIAAPNKVDTEITGRGTSAGPSSRSSPRPGSPTSAAAVTAAQEQEKGGIAGRREPAGLASARVPAADTERAGMTEFRGGGGDGESASRAAAGTAVASYSGDMEGLRRRMSSGTGEVRQSSLPPAEMLGAAGYATTLAAEPKLAATAAAGTPDGAAWKSSGGGNTEDSYLPAAAAAVAAMTAKPTGWGPGCGAAAGARPEGRSGGGCGAGGGGGGGSSSVSGGGGRVVVKEFYLESRGQNGGEADPEAAAADAALRASLGECRHVLEVYGLTTEVRTSHLQDFVSELASQDGRPLPVIKWVDDHHALLVCPDGATALYLLQVDQDLFQLRPFAEASPASQAVAATDLLPPRDRPKTTAAVAKKLLSHALGMSQLRDRDGEKDLAEQRKAAREARLERERKLAAAWDDD</sequence>
<feature type="compositionally biased region" description="Low complexity" evidence="1">
    <location>
        <begin position="119"/>
        <end position="150"/>
    </location>
</feature>
<feature type="compositionally biased region" description="Polar residues" evidence="1">
    <location>
        <begin position="329"/>
        <end position="340"/>
    </location>
</feature>
<feature type="region of interest" description="Disordered" evidence="1">
    <location>
        <begin position="65"/>
        <end position="168"/>
    </location>
</feature>
<evidence type="ECO:0000256" key="1">
    <source>
        <dbReference type="SAM" id="MobiDB-lite"/>
    </source>
</evidence>
<feature type="compositionally biased region" description="Polar residues" evidence="1">
    <location>
        <begin position="108"/>
        <end position="118"/>
    </location>
</feature>
<reference evidence="2" key="1">
    <citation type="journal article" date="2021" name="Proc. Natl. Acad. Sci. U.S.A.">
        <title>Three genomes in the algal genus Volvox reveal the fate of a haploid sex-determining region after a transition to homothallism.</title>
        <authorList>
            <person name="Yamamoto K."/>
            <person name="Hamaji T."/>
            <person name="Kawai-Toyooka H."/>
            <person name="Matsuzaki R."/>
            <person name="Takahashi F."/>
            <person name="Nishimura Y."/>
            <person name="Kawachi M."/>
            <person name="Noguchi H."/>
            <person name="Minakuchi Y."/>
            <person name="Umen J.G."/>
            <person name="Toyoda A."/>
            <person name="Nozaki H."/>
        </authorList>
    </citation>
    <scope>NUCLEOTIDE SEQUENCE</scope>
    <source>
        <strain evidence="2">NIES-3780</strain>
    </source>
</reference>
<feature type="compositionally biased region" description="Basic and acidic residues" evidence="1">
    <location>
        <begin position="262"/>
        <end position="274"/>
    </location>
</feature>
<feature type="compositionally biased region" description="Polar residues" evidence="1">
    <location>
        <begin position="65"/>
        <end position="80"/>
    </location>
</feature>
<dbReference type="PANTHER" id="PTHR21678">
    <property type="entry name" value="GROWTH INHIBITION AND DIFFERENTIATION RELATED PROTEIN 88"/>
    <property type="match status" value="1"/>
</dbReference>
<keyword evidence="3" id="KW-1185">Reference proteome</keyword>
<gene>
    <name evidence="2" type="ORF">Vafri_16630</name>
</gene>
<dbReference type="PANTHER" id="PTHR21678:SF0">
    <property type="entry name" value="C3H1-TYPE DOMAIN-CONTAINING PROTEIN"/>
    <property type="match status" value="1"/>
</dbReference>
<name>A0A8J4BIP6_9CHLO</name>
<evidence type="ECO:0000313" key="2">
    <source>
        <dbReference type="EMBL" id="GIL62409.1"/>
    </source>
</evidence>
<protein>
    <submittedName>
        <fullName evidence="2">Uncharacterized protein</fullName>
    </submittedName>
</protein>